<dbReference type="PANTHER" id="PTHR30026:SF20">
    <property type="entry name" value="OUTER MEMBRANE PROTEIN TOLC"/>
    <property type="match status" value="1"/>
</dbReference>
<evidence type="ECO:0000256" key="4">
    <source>
        <dbReference type="ARBA" id="ARBA00022452"/>
    </source>
</evidence>
<evidence type="ECO:0000256" key="1">
    <source>
        <dbReference type="ARBA" id="ARBA00004442"/>
    </source>
</evidence>
<proteinExistence type="inferred from homology"/>
<organism evidence="10 11">
    <name type="scientific">Halobacteriovorax vibrionivorans</name>
    <dbReference type="NCBI Taxonomy" id="2152716"/>
    <lineage>
        <taxon>Bacteria</taxon>
        <taxon>Pseudomonadati</taxon>
        <taxon>Bdellovibrionota</taxon>
        <taxon>Bacteriovoracia</taxon>
        <taxon>Bacteriovoracales</taxon>
        <taxon>Halobacteriovoraceae</taxon>
        <taxon>Halobacteriovorax</taxon>
    </lineage>
</organism>
<evidence type="ECO:0000256" key="3">
    <source>
        <dbReference type="ARBA" id="ARBA00022448"/>
    </source>
</evidence>
<keyword evidence="11" id="KW-1185">Reference proteome</keyword>
<dbReference type="SUPFAM" id="SSF56954">
    <property type="entry name" value="Outer membrane efflux proteins (OEP)"/>
    <property type="match status" value="1"/>
</dbReference>
<evidence type="ECO:0000256" key="8">
    <source>
        <dbReference type="SAM" id="Coils"/>
    </source>
</evidence>
<evidence type="ECO:0000256" key="2">
    <source>
        <dbReference type="ARBA" id="ARBA00007613"/>
    </source>
</evidence>
<feature type="signal peptide" evidence="9">
    <location>
        <begin position="1"/>
        <end position="20"/>
    </location>
</feature>
<keyword evidence="3" id="KW-0813">Transport</keyword>
<protein>
    <submittedName>
        <fullName evidence="10">TolC family protein</fullName>
    </submittedName>
</protein>
<name>A0ABY0IGY5_9BACT</name>
<evidence type="ECO:0000256" key="7">
    <source>
        <dbReference type="ARBA" id="ARBA00023237"/>
    </source>
</evidence>
<keyword evidence="9" id="KW-0732">Signal</keyword>
<reference evidence="11" key="1">
    <citation type="journal article" date="2019" name="Int. J. Syst. Evol. Microbiol.">
        <title>Halobacteriovorax valvorus sp. nov., a novel prokaryotic predator isolated from coastal seawater of China.</title>
        <authorList>
            <person name="Chen M.-X."/>
        </authorList>
    </citation>
    <scope>NUCLEOTIDE SEQUENCE [LARGE SCALE GENOMIC DNA]</scope>
    <source>
        <strain evidence="11">BL9</strain>
    </source>
</reference>
<dbReference type="PANTHER" id="PTHR30026">
    <property type="entry name" value="OUTER MEMBRANE PROTEIN TOLC"/>
    <property type="match status" value="1"/>
</dbReference>
<comment type="caution">
    <text evidence="10">The sequence shown here is derived from an EMBL/GenBank/DDBJ whole genome shotgun (WGS) entry which is preliminary data.</text>
</comment>
<dbReference type="InterPro" id="IPR003423">
    <property type="entry name" value="OMP_efflux"/>
</dbReference>
<comment type="similarity">
    <text evidence="2">Belongs to the outer membrane factor (OMF) (TC 1.B.17) family.</text>
</comment>
<feature type="chain" id="PRO_5046602909" evidence="9">
    <location>
        <begin position="21"/>
        <end position="433"/>
    </location>
</feature>
<evidence type="ECO:0000313" key="10">
    <source>
        <dbReference type="EMBL" id="RZF22202.1"/>
    </source>
</evidence>
<dbReference type="Gene3D" id="1.20.1600.10">
    <property type="entry name" value="Outer membrane efflux proteins (OEP)"/>
    <property type="match status" value="1"/>
</dbReference>
<evidence type="ECO:0000313" key="11">
    <source>
        <dbReference type="Proteomes" id="UP000443582"/>
    </source>
</evidence>
<keyword evidence="6" id="KW-0472">Membrane</keyword>
<dbReference type="EMBL" id="QDKL01000001">
    <property type="protein sequence ID" value="RZF22202.1"/>
    <property type="molecule type" value="Genomic_DNA"/>
</dbReference>
<comment type="subcellular location">
    <subcellularLocation>
        <location evidence="1">Cell outer membrane</location>
    </subcellularLocation>
</comment>
<dbReference type="Pfam" id="PF02321">
    <property type="entry name" value="OEP"/>
    <property type="match status" value="2"/>
</dbReference>
<evidence type="ECO:0000256" key="6">
    <source>
        <dbReference type="ARBA" id="ARBA00023136"/>
    </source>
</evidence>
<keyword evidence="4" id="KW-1134">Transmembrane beta strand</keyword>
<dbReference type="InterPro" id="IPR051906">
    <property type="entry name" value="TolC-like"/>
</dbReference>
<accession>A0ABY0IGY5</accession>
<dbReference type="RefSeq" id="WP_114705146.1">
    <property type="nucleotide sequence ID" value="NZ_QDKL01000001.1"/>
</dbReference>
<evidence type="ECO:0000256" key="5">
    <source>
        <dbReference type="ARBA" id="ARBA00022692"/>
    </source>
</evidence>
<sequence>MKQLKYLVAAALCLISSAYAANYKLDENKVIDLAIKRNETIGIAKEELDQAQEALSSANSNYFPTLSITAGIRKSDGEGNFVPYGYDWNHNGTIQLTQPIYTFGKISNGKSIAESAKRISELNTTSTNAQVINVAKQLYYRVLFNEEIVKITYDSYKNALKNKKALEDRVSYGRISRNDNIKMQADLASRKPNWIIAKKNLKNAVLDLKNYLALDYEDEVEVLSTPLRPKKKISTTNDLNKLEETVDIKILKENIRLADFSVELAKSQRLPDLGVYVSYAPTLAKTDLFAGETTHDQKDLTFGVQFSFDWDLGGSKNSEVAIKRSDYNIATLKLKQMKREIRTQYLKLKQDYEGLQERYDAEDEAVELASSSYKVALSSFRSGGVSQLQLNDSEIQLTQNRLSLAQTKLQIQITRAEMDRLLTKTSSRNKGGR</sequence>
<gene>
    <name evidence="10" type="ORF">DAY19_00100</name>
</gene>
<keyword evidence="5" id="KW-0812">Transmembrane</keyword>
<keyword evidence="7" id="KW-0998">Cell outer membrane</keyword>
<dbReference type="Proteomes" id="UP000443582">
    <property type="component" value="Unassembled WGS sequence"/>
</dbReference>
<keyword evidence="8" id="KW-0175">Coiled coil</keyword>
<feature type="coiled-coil region" evidence="8">
    <location>
        <begin position="338"/>
        <end position="365"/>
    </location>
</feature>
<evidence type="ECO:0000256" key="9">
    <source>
        <dbReference type="SAM" id="SignalP"/>
    </source>
</evidence>